<dbReference type="InterPro" id="IPR050864">
    <property type="entry name" value="Bacterial_PTS_Sugar_Transport"/>
</dbReference>
<keyword evidence="3" id="KW-0813">Transport</keyword>
<dbReference type="EMBL" id="CP058571">
    <property type="protein sequence ID" value="QLG59575.1"/>
    <property type="molecule type" value="Genomic_DNA"/>
</dbReference>
<dbReference type="SUPFAM" id="SSF52794">
    <property type="entry name" value="PTS system IIB component-like"/>
    <property type="match status" value="1"/>
</dbReference>
<reference evidence="15" key="6">
    <citation type="journal article" date="2020" name="Int. J. Antimicrob. Agents">
        <title>Identification and characterisation of fosfomycin resistance in Escherichia coli urinary tract infection isolates from Australia.</title>
        <authorList>
            <person name="Mowlaboccus S."/>
            <person name="Daley D."/>
            <person name="Pang S."/>
            <person name="Gottlieb T."/>
            <person name="Merlino J."/>
            <person name="Nimmo G.R."/>
            <person name="George N."/>
            <person name="Korman T.M."/>
            <person name="Streitberg R."/>
            <person name="Robson J."/>
            <person name="Peachey G."/>
            <person name="Collignon P."/>
            <person name="Bradbury S."/>
            <person name="Colombi E."/>
            <person name="Ramsay J.P."/>
            <person name="Rogers B.A."/>
            <person name="Coombs G.W."/>
        </authorList>
    </citation>
    <scope>NUCLEOTIDE SEQUENCE</scope>
    <source>
        <strain evidence="15">EC2</strain>
    </source>
</reference>
<evidence type="ECO:0000313" key="13">
    <source>
        <dbReference type="EMBL" id="MQS31019.1"/>
    </source>
</evidence>
<keyword evidence="4" id="KW-0597">Phosphoprotein</keyword>
<dbReference type="Pfam" id="PF02302">
    <property type="entry name" value="PTS_IIB"/>
    <property type="match status" value="1"/>
</dbReference>
<dbReference type="PROSITE" id="PS51099">
    <property type="entry name" value="PTS_EIIB_TYPE_2"/>
    <property type="match status" value="1"/>
</dbReference>
<evidence type="ECO:0000256" key="6">
    <source>
        <dbReference type="ARBA" id="ARBA00022679"/>
    </source>
</evidence>
<proteinExistence type="predicted"/>
<dbReference type="EMBL" id="SQQU01000015">
    <property type="protein sequence ID" value="MQS31019.1"/>
    <property type="molecule type" value="Genomic_DNA"/>
</dbReference>
<dbReference type="Gene3D" id="3.40.50.2300">
    <property type="match status" value="1"/>
</dbReference>
<name>A0A0A6RGL2_ECOLX</name>
<dbReference type="Proteomes" id="UP000460351">
    <property type="component" value="Unassembled WGS sequence"/>
</dbReference>
<evidence type="ECO:0000313" key="10">
    <source>
        <dbReference type="EMBL" id="EMM0024591.1"/>
    </source>
</evidence>
<reference evidence="11" key="2">
    <citation type="submission" date="2018-12" db="EMBL/GenBank/DDBJ databases">
        <authorList>
            <consortium name="NCBI Pathogen Detection Project"/>
        </authorList>
    </citation>
    <scope>NUCLEOTIDE SEQUENCE</scope>
    <source>
        <strain evidence="11">EuSCAPE_DE065</strain>
    </source>
</reference>
<evidence type="ECO:0000256" key="4">
    <source>
        <dbReference type="ARBA" id="ARBA00022553"/>
    </source>
</evidence>
<reference evidence="19" key="7">
    <citation type="submission" date="2020-06" db="EMBL/GenBank/DDBJ databases">
        <title>Identification and Characterisation of Fosfomycin Resistance in Escherichia coli Urinary Tract Infection Isolates from Australia.</title>
        <authorList>
            <person name="Mowlaboccus S."/>
            <person name="Daley D."/>
            <person name="Pang S."/>
            <person name="Gottlieb T."/>
            <person name="Nimmo G.R."/>
            <person name="George N."/>
            <person name="Korman T.M."/>
            <person name="Strietberg R."/>
            <person name="Robson J."/>
            <person name="Peachey G."/>
            <person name="Collignon P."/>
            <person name="Bradbury S."/>
            <person name="Colombi E."/>
            <person name="Ramsay J.P."/>
            <person name="Rogers B.A."/>
            <person name="Coombs G.W."/>
        </authorList>
    </citation>
    <scope>NUCLEOTIDE SEQUENCE [LARGE SCALE GENOMIC DNA]</scope>
    <source>
        <strain evidence="19">EC2</strain>
    </source>
</reference>
<evidence type="ECO:0000313" key="19">
    <source>
        <dbReference type="Proteomes" id="UP000509796"/>
    </source>
</evidence>
<reference evidence="12" key="9">
    <citation type="submission" date="2020-09" db="EMBL/GenBank/DDBJ databases">
        <title>Emerging polyconal dissemination of OXA-244-producing E. coli in France.</title>
        <authorList>
            <person name="Emeraud C."/>
            <person name="Girlich D."/>
            <person name="Bonnin R.A."/>
            <person name="Jousset A.B."/>
            <person name="Naas T."/>
            <person name="Dortet L."/>
        </authorList>
    </citation>
    <scope>NUCLEOTIDE SEQUENCE</scope>
    <source>
        <strain evidence="12">225E3</strain>
    </source>
</reference>
<dbReference type="GO" id="GO:0022877">
    <property type="term" value="F:protein-N(PI)-phosphohistidine-fructose phosphotransferase system transporter activity"/>
    <property type="evidence" value="ECO:0007669"/>
    <property type="project" value="InterPro"/>
</dbReference>
<evidence type="ECO:0000313" key="15">
    <source>
        <dbReference type="EMBL" id="QLG59575.1"/>
    </source>
</evidence>
<evidence type="ECO:0000313" key="20">
    <source>
        <dbReference type="Proteomes" id="UP000629265"/>
    </source>
</evidence>
<evidence type="ECO:0000313" key="18">
    <source>
        <dbReference type="Proteomes" id="UP000460351"/>
    </source>
</evidence>
<dbReference type="InterPro" id="IPR003501">
    <property type="entry name" value="PTS_EIIB_2/3"/>
</dbReference>
<dbReference type="GO" id="GO:0016301">
    <property type="term" value="F:kinase activity"/>
    <property type="evidence" value="ECO:0007669"/>
    <property type="project" value="UniProtKB-KW"/>
</dbReference>
<dbReference type="Proteomes" id="UP000509796">
    <property type="component" value="Chromosome"/>
</dbReference>
<reference evidence="11" key="1">
    <citation type="journal article" date="2018" name="Genome Biol.">
        <title>SKESA: strategic k-mer extension for scrupulous assemblies.</title>
        <authorList>
            <person name="Souvorov A."/>
            <person name="Agarwala R."/>
            <person name="Lipman D.J."/>
        </authorList>
    </citation>
    <scope>NUCLEOTIDE SEQUENCE [LARGE SCALE GENOMIC DNA]</scope>
    <source>
        <strain evidence="11">EuSCAPE_DE065</strain>
    </source>
</reference>
<dbReference type="GO" id="GO:0090563">
    <property type="term" value="F:protein-phosphocysteine-sugar phosphotransferase activity"/>
    <property type="evidence" value="ECO:0007669"/>
    <property type="project" value="TreeGrafter"/>
</dbReference>
<dbReference type="Proteomes" id="UP000640866">
    <property type="component" value="Unassembled WGS sequence"/>
</dbReference>
<evidence type="ECO:0000313" key="12">
    <source>
        <dbReference type="EMBL" id="MBE0979052.1"/>
    </source>
</evidence>
<dbReference type="AlphaFoldDB" id="A0A0A6RGL2"/>
<evidence type="ECO:0000256" key="8">
    <source>
        <dbReference type="ARBA" id="ARBA00022777"/>
    </source>
</evidence>
<evidence type="ECO:0000313" key="16">
    <source>
        <dbReference type="EMBL" id="VZR35445.1"/>
    </source>
</evidence>
<dbReference type="PANTHER" id="PTHR30505:SF0">
    <property type="entry name" value="FRUCTOSE-LIKE PTS SYSTEM EIIBC COMPONENT-RELATED"/>
    <property type="match status" value="1"/>
</dbReference>
<evidence type="ECO:0000313" key="17">
    <source>
        <dbReference type="Proteomes" id="UP000436141"/>
    </source>
</evidence>
<dbReference type="EC" id="2.7.1.202" evidence="2"/>
<accession>A0A0A6RGL2</accession>
<evidence type="ECO:0000256" key="3">
    <source>
        <dbReference type="ARBA" id="ARBA00022448"/>
    </source>
</evidence>
<evidence type="ECO:0000313" key="11">
    <source>
        <dbReference type="EMBL" id="HAJ5958513.1"/>
    </source>
</evidence>
<protein>
    <recommendedName>
        <fullName evidence="2">protein-N(pi)-phosphohistidine--D-fructose phosphotransferase</fullName>
        <ecNumber evidence="2">2.7.1.202</ecNumber>
    </recommendedName>
</protein>
<dbReference type="NCBIfam" id="NF007747">
    <property type="entry name" value="PRK10427.1"/>
    <property type="match status" value="1"/>
</dbReference>
<reference evidence="13 18" key="3">
    <citation type="journal article" date="2019" name="Microorganisms">
        <title>Characteristics of Carbapenem-Resistant and Colistin-Resistant Escherichia coli Co-Producing NDM-1 and MCR-1 from Pig Farms in China.</title>
        <authorList>
            <person name="Peng Z."/>
            <person name="Li X."/>
            <person name="Hu Z."/>
            <person name="Li Z."/>
            <person name="Lv Y."/>
            <person name="Lei M."/>
            <person name="Wu B."/>
            <person name="Chen H."/>
            <person name="Wang X."/>
        </authorList>
    </citation>
    <scope>NUCLEOTIDE SEQUENCE [LARGE SCALE GENOMIC DNA]</scope>
    <source>
        <strain evidence="13 18">RXD010</strain>
    </source>
</reference>
<reference evidence="10" key="10">
    <citation type="submission" date="2024-02" db="EMBL/GenBank/DDBJ databases">
        <authorList>
            <consortium name="Clinical and Environmental Microbiology Branch: Whole genome sequencing antimicrobial resistance pathogens in the healthcare setting"/>
        </authorList>
    </citation>
    <scope>NUCLEOTIDE SEQUENCE</scope>
    <source>
        <strain evidence="10">2023CK-00345</strain>
    </source>
</reference>
<reference evidence="15" key="8">
    <citation type="submission" date="2020-06" db="EMBL/GenBank/DDBJ databases">
        <authorList>
            <person name="Ramsay J.P."/>
            <person name="Colombi E."/>
            <person name="Mowlaboccus S."/>
        </authorList>
    </citation>
    <scope>NUCLEOTIDE SEQUENCE</scope>
    <source>
        <strain evidence="15">EC2</strain>
    </source>
</reference>
<evidence type="ECO:0000256" key="7">
    <source>
        <dbReference type="ARBA" id="ARBA00022683"/>
    </source>
</evidence>
<dbReference type="CDD" id="cd05569">
    <property type="entry name" value="PTS_IIB_fructose"/>
    <property type="match status" value="1"/>
</dbReference>
<reference evidence="14 17" key="5">
    <citation type="submission" date="2019-12" db="EMBL/GenBank/DDBJ databases">
        <title>Enteriobacteria Tanzani isolates_10434.</title>
        <authorList>
            <person name="Subbiah M."/>
            <person name="Call D."/>
        </authorList>
    </citation>
    <scope>NUCLEOTIDE SEQUENCE [LARGE SCALE GENOMIC DNA]</scope>
    <source>
        <strain evidence="14 17">10434wD1</strain>
    </source>
</reference>
<dbReference type="EMBL" id="DABHXT010000011">
    <property type="protein sequence ID" value="HAJ5958513.1"/>
    <property type="molecule type" value="Genomic_DNA"/>
</dbReference>
<evidence type="ECO:0000256" key="1">
    <source>
        <dbReference type="ARBA" id="ARBA00001401"/>
    </source>
</evidence>
<feature type="domain" description="PTS EIIB type-2" evidence="9">
    <location>
        <begin position="4"/>
        <end position="100"/>
    </location>
</feature>
<organism evidence="14 17">
    <name type="scientific">Escherichia coli</name>
    <dbReference type="NCBI Taxonomy" id="562"/>
    <lineage>
        <taxon>Bacteria</taxon>
        <taxon>Pseudomonadati</taxon>
        <taxon>Pseudomonadota</taxon>
        <taxon>Gammaproteobacteria</taxon>
        <taxon>Enterobacterales</taxon>
        <taxon>Enterobacteriaceae</taxon>
        <taxon>Escherichia</taxon>
    </lineage>
</organism>
<dbReference type="EMBL" id="CACRYR010000221">
    <property type="protein sequence ID" value="VZR35445.1"/>
    <property type="molecule type" value="Genomic_DNA"/>
</dbReference>
<evidence type="ECO:0000256" key="2">
    <source>
        <dbReference type="ARBA" id="ARBA00012799"/>
    </source>
</evidence>
<dbReference type="InterPro" id="IPR036095">
    <property type="entry name" value="PTS_EIIB-like_sf"/>
</dbReference>
<dbReference type="Proteomes" id="UP000436141">
    <property type="component" value="Unassembled WGS sequence"/>
</dbReference>
<gene>
    <name evidence="16" type="primary">frwD</name>
    <name evidence="13" type="ORF">E4K51_12685</name>
    <name evidence="14" type="ORF">GRW05_23345</name>
    <name evidence="11" type="ORF">HMV95_09500</name>
    <name evidence="15" type="ORF">HX136_23805</name>
    <name evidence="16" type="ORF">IDONEFKE_04017</name>
    <name evidence="12" type="ORF">IH772_17385</name>
    <name evidence="10" type="ORF">P6223_001108</name>
</gene>
<dbReference type="RefSeq" id="WP_000323841.1">
    <property type="nucleotide sequence ID" value="NZ_AP019189.1"/>
</dbReference>
<dbReference type="Proteomes" id="UP000629265">
    <property type="component" value="Unassembled WGS sequence"/>
</dbReference>
<keyword evidence="8" id="KW-0418">Kinase</keyword>
<evidence type="ECO:0000259" key="9">
    <source>
        <dbReference type="PROSITE" id="PS51099"/>
    </source>
</evidence>
<sequence>MAYLVAVTACVSGVAHTYMAAERLEKLCLLEKWGVSIETQGALGTENRLADEDIRRADVALLITDIELAGAEQFEHCRYVQCSIYAFLREPQRVMSAVRKVLSAPQQTHLILE</sequence>
<dbReference type="GO" id="GO:0005886">
    <property type="term" value="C:plasma membrane"/>
    <property type="evidence" value="ECO:0007669"/>
    <property type="project" value="TreeGrafter"/>
</dbReference>
<keyword evidence="7" id="KW-0598">Phosphotransferase system</keyword>
<dbReference type="Proteomes" id="UP000846355">
    <property type="component" value="Unassembled WGS sequence"/>
</dbReference>
<dbReference type="InterPro" id="IPR003353">
    <property type="entry name" value="PTS_IIB_fruc"/>
</dbReference>
<dbReference type="PANTHER" id="PTHR30505">
    <property type="entry name" value="FRUCTOSE-LIKE PERMEASE"/>
    <property type="match status" value="1"/>
</dbReference>
<dbReference type="EMBL" id="ABLFQU030000009">
    <property type="protein sequence ID" value="EMM0024591.1"/>
    <property type="molecule type" value="Genomic_DNA"/>
</dbReference>
<reference evidence="16 20" key="4">
    <citation type="submission" date="2019-11" db="EMBL/GenBank/DDBJ databases">
        <authorList>
            <person name="Haines EK M."/>
        </authorList>
    </citation>
    <scope>NUCLEOTIDE SEQUENCE [LARGE SCALE GENOMIC DNA]</scope>
    <source>
        <strain evidence="16">KR2729</strain>
    </source>
</reference>
<evidence type="ECO:0000313" key="14">
    <source>
        <dbReference type="EMBL" id="MXI77130.1"/>
    </source>
</evidence>
<dbReference type="EMBL" id="JACZOI010000048">
    <property type="protein sequence ID" value="MBE0979052.1"/>
    <property type="molecule type" value="Genomic_DNA"/>
</dbReference>
<dbReference type="EMBL" id="WUIY01000272">
    <property type="protein sequence ID" value="MXI77130.1"/>
    <property type="molecule type" value="Genomic_DNA"/>
</dbReference>
<dbReference type="GO" id="GO:0009401">
    <property type="term" value="P:phosphoenolpyruvate-dependent sugar phosphotransferase system"/>
    <property type="evidence" value="ECO:0007669"/>
    <property type="project" value="UniProtKB-KW"/>
</dbReference>
<comment type="catalytic activity">
    <reaction evidence="1">
        <text>D-fructose(out) + N(pros)-phospho-L-histidyl-[protein] = D-fructose 1-phosphate(in) + L-histidyl-[protein]</text>
        <dbReference type="Rhea" id="RHEA:49252"/>
        <dbReference type="Rhea" id="RHEA-COMP:9745"/>
        <dbReference type="Rhea" id="RHEA-COMP:9746"/>
        <dbReference type="ChEBI" id="CHEBI:29979"/>
        <dbReference type="ChEBI" id="CHEBI:37721"/>
        <dbReference type="ChEBI" id="CHEBI:58674"/>
        <dbReference type="ChEBI" id="CHEBI:64837"/>
        <dbReference type="EC" id="2.7.1.202"/>
    </reaction>
</comment>
<keyword evidence="5" id="KW-0762">Sugar transport</keyword>
<keyword evidence="6 14" id="KW-0808">Transferase</keyword>
<dbReference type="NCBIfam" id="TIGR00829">
    <property type="entry name" value="FRU"/>
    <property type="match status" value="1"/>
</dbReference>
<dbReference type="InterPro" id="IPR013011">
    <property type="entry name" value="PTS_EIIB_2"/>
</dbReference>
<evidence type="ECO:0000256" key="5">
    <source>
        <dbReference type="ARBA" id="ARBA00022597"/>
    </source>
</evidence>